<gene>
    <name evidence="1" type="ORF">LEP1GSC104_0960</name>
</gene>
<accession>A0A0F6HF48</accession>
<name>A0A0F6HF48_LEPIR</name>
<comment type="caution">
    <text evidence="1">The sequence shown here is derived from an EMBL/GenBank/DDBJ whole genome shotgun (WGS) entry which is preliminary data.</text>
</comment>
<dbReference type="EMBL" id="AHNQ02000006">
    <property type="protein sequence ID" value="EKO26988.1"/>
    <property type="molecule type" value="Genomic_DNA"/>
</dbReference>
<organism evidence="1 2">
    <name type="scientific">Leptospira interrogans str. UI 12621</name>
    <dbReference type="NCBI Taxonomy" id="1049937"/>
    <lineage>
        <taxon>Bacteria</taxon>
        <taxon>Pseudomonadati</taxon>
        <taxon>Spirochaetota</taxon>
        <taxon>Spirochaetia</taxon>
        <taxon>Leptospirales</taxon>
        <taxon>Leptospiraceae</taxon>
        <taxon>Leptospira</taxon>
    </lineage>
</organism>
<evidence type="ECO:0000313" key="1">
    <source>
        <dbReference type="EMBL" id="EKO26988.1"/>
    </source>
</evidence>
<dbReference type="Proteomes" id="UP000006324">
    <property type="component" value="Unassembled WGS sequence"/>
</dbReference>
<reference evidence="1 2" key="1">
    <citation type="submission" date="2012-09" db="EMBL/GenBank/DDBJ databases">
        <authorList>
            <person name="Harkins D.M."/>
            <person name="Durkin A.S."/>
            <person name="Brinkac L.M."/>
            <person name="Selengut J.D."/>
            <person name="Sanka R."/>
            <person name="DePew J."/>
            <person name="Purushe J."/>
            <person name="Chanthongthip A."/>
            <person name="Lattana O."/>
            <person name="Phetsouvanh R."/>
            <person name="Newton P.N."/>
            <person name="Vinetz J.M."/>
            <person name="Sutton G.G."/>
            <person name="Nelson W.C."/>
            <person name="Fouts D.E."/>
        </authorList>
    </citation>
    <scope>NUCLEOTIDE SEQUENCE [LARGE SCALE GENOMIC DNA]</scope>
    <source>
        <strain evidence="1 2">UI 12621</strain>
    </source>
</reference>
<dbReference type="AlphaFoldDB" id="A0A0F6HF48"/>
<evidence type="ECO:0000313" key="2">
    <source>
        <dbReference type="Proteomes" id="UP000006324"/>
    </source>
</evidence>
<protein>
    <submittedName>
        <fullName evidence="1">Uncharacterized protein</fullName>
    </submittedName>
</protein>
<sequence length="40" mass="4693">MLIGESPVRLICGKPDLPIFSYVELTLNYNIFQNLLYFTR</sequence>
<proteinExistence type="predicted"/>